<sequence length="126" mass="13208">MTPPDALPPGDPSAPVMTVRLEQRDSGVVVLHVAGEIDLVTAPDLEEAIERALKERPKILVVDLSAVDFLASAGMSVLVAAHNQAGTATDMRFVATGSATFRPMELTGLSQALDIYQSLSEALPGV</sequence>
<dbReference type="InterPro" id="IPR036513">
    <property type="entry name" value="STAS_dom_sf"/>
</dbReference>
<accession>A0ABW5G278</accession>
<dbReference type="Pfam" id="PF01740">
    <property type="entry name" value="STAS"/>
    <property type="match status" value="1"/>
</dbReference>
<proteinExistence type="inferred from homology"/>
<dbReference type="Proteomes" id="UP001597417">
    <property type="component" value="Unassembled WGS sequence"/>
</dbReference>
<dbReference type="PANTHER" id="PTHR33495:SF13">
    <property type="entry name" value="ANTI-SIGMA-F FACTOR ANTAGONIST RSFB"/>
    <property type="match status" value="1"/>
</dbReference>
<gene>
    <name evidence="4" type="ORF">ACFSXZ_32045</name>
</gene>
<dbReference type="NCBIfam" id="TIGR00377">
    <property type="entry name" value="ant_ant_sig"/>
    <property type="match status" value="1"/>
</dbReference>
<keyword evidence="5" id="KW-1185">Reference proteome</keyword>
<reference evidence="5" key="1">
    <citation type="journal article" date="2019" name="Int. J. Syst. Evol. Microbiol.">
        <title>The Global Catalogue of Microorganisms (GCM) 10K type strain sequencing project: providing services to taxonomists for standard genome sequencing and annotation.</title>
        <authorList>
            <consortium name="The Broad Institute Genomics Platform"/>
            <consortium name="The Broad Institute Genome Sequencing Center for Infectious Disease"/>
            <person name="Wu L."/>
            <person name="Ma J."/>
        </authorList>
    </citation>
    <scope>NUCLEOTIDE SEQUENCE [LARGE SCALE GENOMIC DNA]</scope>
    <source>
        <strain evidence="5">CGMCC 4.7645</strain>
    </source>
</reference>
<comment type="caution">
    <text evidence="4">The sequence shown here is derived from an EMBL/GenBank/DDBJ whole genome shotgun (WGS) entry which is preliminary data.</text>
</comment>
<dbReference type="EMBL" id="JBHUKR010000021">
    <property type="protein sequence ID" value="MFD2420972.1"/>
    <property type="molecule type" value="Genomic_DNA"/>
</dbReference>
<dbReference type="InterPro" id="IPR002645">
    <property type="entry name" value="STAS_dom"/>
</dbReference>
<evidence type="ECO:0000259" key="3">
    <source>
        <dbReference type="PROSITE" id="PS50801"/>
    </source>
</evidence>
<feature type="domain" description="STAS" evidence="3">
    <location>
        <begin position="27"/>
        <end position="126"/>
    </location>
</feature>
<dbReference type="Gene3D" id="3.30.750.24">
    <property type="entry name" value="STAS domain"/>
    <property type="match status" value="1"/>
</dbReference>
<name>A0ABW5G278_9PSEU</name>
<protein>
    <recommendedName>
        <fullName evidence="2">Anti-sigma factor antagonist</fullName>
    </recommendedName>
</protein>
<organism evidence="4 5">
    <name type="scientific">Amycolatopsis pigmentata</name>
    <dbReference type="NCBI Taxonomy" id="450801"/>
    <lineage>
        <taxon>Bacteria</taxon>
        <taxon>Bacillati</taxon>
        <taxon>Actinomycetota</taxon>
        <taxon>Actinomycetes</taxon>
        <taxon>Pseudonocardiales</taxon>
        <taxon>Pseudonocardiaceae</taxon>
        <taxon>Amycolatopsis</taxon>
    </lineage>
</organism>
<evidence type="ECO:0000313" key="4">
    <source>
        <dbReference type="EMBL" id="MFD2420972.1"/>
    </source>
</evidence>
<dbReference type="SUPFAM" id="SSF52091">
    <property type="entry name" value="SpoIIaa-like"/>
    <property type="match status" value="1"/>
</dbReference>
<dbReference type="CDD" id="cd07043">
    <property type="entry name" value="STAS_anti-anti-sigma_factors"/>
    <property type="match status" value="1"/>
</dbReference>
<dbReference type="PROSITE" id="PS50801">
    <property type="entry name" value="STAS"/>
    <property type="match status" value="1"/>
</dbReference>
<evidence type="ECO:0000256" key="1">
    <source>
        <dbReference type="ARBA" id="ARBA00009013"/>
    </source>
</evidence>
<dbReference type="PANTHER" id="PTHR33495">
    <property type="entry name" value="ANTI-SIGMA FACTOR ANTAGONIST TM_1081-RELATED-RELATED"/>
    <property type="match status" value="1"/>
</dbReference>
<dbReference type="InterPro" id="IPR003658">
    <property type="entry name" value="Anti-sigma_ant"/>
</dbReference>
<evidence type="ECO:0000313" key="5">
    <source>
        <dbReference type="Proteomes" id="UP001597417"/>
    </source>
</evidence>
<dbReference type="RefSeq" id="WP_378269301.1">
    <property type="nucleotide sequence ID" value="NZ_JBHUKR010000021.1"/>
</dbReference>
<evidence type="ECO:0000256" key="2">
    <source>
        <dbReference type="RuleBase" id="RU003749"/>
    </source>
</evidence>
<comment type="similarity">
    <text evidence="1 2">Belongs to the anti-sigma-factor antagonist family.</text>
</comment>